<keyword evidence="1" id="KW-0645">Protease</keyword>
<evidence type="ECO:0000313" key="5">
    <source>
        <dbReference type="EMBL" id="CAN74461.1"/>
    </source>
</evidence>
<dbReference type="CDD" id="cd09272">
    <property type="entry name" value="RNase_HI_RT_Ty1"/>
    <property type="match status" value="2"/>
</dbReference>
<accession>A5BE03</accession>
<dbReference type="GO" id="GO:0004190">
    <property type="term" value="F:aspartic-type endopeptidase activity"/>
    <property type="evidence" value="ECO:0007669"/>
    <property type="project" value="UniProtKB-KW"/>
</dbReference>
<protein>
    <submittedName>
        <fullName evidence="5">Uncharacterized protein</fullName>
    </submittedName>
</protein>
<keyword evidence="1" id="KW-0378">Hydrolase</keyword>
<dbReference type="EMBL" id="AM456112">
    <property type="protein sequence ID" value="CAN74461.1"/>
    <property type="molecule type" value="Genomic_DNA"/>
</dbReference>
<evidence type="ECO:0000256" key="2">
    <source>
        <dbReference type="SAM" id="MobiDB-lite"/>
    </source>
</evidence>
<feature type="compositionally biased region" description="Basic and acidic residues" evidence="2">
    <location>
        <begin position="141"/>
        <end position="152"/>
    </location>
</feature>
<keyword evidence="1" id="KW-0064">Aspartyl protease</keyword>
<reference evidence="5" key="1">
    <citation type="journal article" date="2007" name="PLoS ONE">
        <title>The first genome sequence of an elite grapevine cultivar (Pinot noir Vitis vinifera L.): coping with a highly heterozygous genome.</title>
        <authorList>
            <person name="Velasco R."/>
            <person name="Zharkikh A."/>
            <person name="Troggio M."/>
            <person name="Cartwright D.A."/>
            <person name="Cestaro A."/>
            <person name="Pruss D."/>
            <person name="Pindo M."/>
            <person name="FitzGerald L.M."/>
            <person name="Vezzulli S."/>
            <person name="Reid J."/>
            <person name="Malacarne G."/>
            <person name="Iliev D."/>
            <person name="Coppola G."/>
            <person name="Wardell B."/>
            <person name="Micheletti D."/>
            <person name="Macalma T."/>
            <person name="Facci M."/>
            <person name="Mitchell J.T."/>
            <person name="Perazzolli M."/>
            <person name="Eldredge G."/>
            <person name="Gatto P."/>
            <person name="Oyzerski R."/>
            <person name="Moretto M."/>
            <person name="Gutin N."/>
            <person name="Stefanini M."/>
            <person name="Chen Y."/>
            <person name="Segala C."/>
            <person name="Davenport C."/>
            <person name="Dematte L."/>
            <person name="Mraz A."/>
            <person name="Battilana J."/>
            <person name="Stormo K."/>
            <person name="Costa F."/>
            <person name="Tao Q."/>
            <person name="Si-Ammour A."/>
            <person name="Harkins T."/>
            <person name="Lackey A."/>
            <person name="Perbost C."/>
            <person name="Taillon B."/>
            <person name="Stella A."/>
            <person name="Solovyev V."/>
            <person name="Fawcett J.A."/>
            <person name="Sterck L."/>
            <person name="Vandepoele K."/>
            <person name="Grando S.M."/>
            <person name="Toppo S."/>
            <person name="Moser C."/>
            <person name="Lanchbury J."/>
            <person name="Bogden R."/>
            <person name="Skolnick M."/>
            <person name="Sgaramella V."/>
            <person name="Bhatnagar S.K."/>
            <person name="Fontana P."/>
            <person name="Gutin A."/>
            <person name="Van de Peer Y."/>
            <person name="Salamini F."/>
            <person name="Viola R."/>
        </authorList>
    </citation>
    <scope>NUCLEOTIDE SEQUENCE</scope>
</reference>
<evidence type="ECO:0000256" key="1">
    <source>
        <dbReference type="ARBA" id="ARBA00022750"/>
    </source>
</evidence>
<dbReference type="InterPro" id="IPR043502">
    <property type="entry name" value="DNA/RNA_pol_sf"/>
</dbReference>
<dbReference type="PANTHER" id="PTHR11439:SF440">
    <property type="entry name" value="INTEGRASE CATALYTIC DOMAIN-CONTAINING PROTEIN"/>
    <property type="match status" value="1"/>
</dbReference>
<name>A5BE03_VITVI</name>
<organism evidence="5">
    <name type="scientific">Vitis vinifera</name>
    <name type="common">Grape</name>
    <dbReference type="NCBI Taxonomy" id="29760"/>
    <lineage>
        <taxon>Eukaryota</taxon>
        <taxon>Viridiplantae</taxon>
        <taxon>Streptophyta</taxon>
        <taxon>Embryophyta</taxon>
        <taxon>Tracheophyta</taxon>
        <taxon>Spermatophyta</taxon>
        <taxon>Magnoliopsida</taxon>
        <taxon>eudicotyledons</taxon>
        <taxon>Gunneridae</taxon>
        <taxon>Pentapetalae</taxon>
        <taxon>rosids</taxon>
        <taxon>Vitales</taxon>
        <taxon>Vitaceae</taxon>
        <taxon>Viteae</taxon>
        <taxon>Vitis</taxon>
    </lineage>
</organism>
<evidence type="ECO:0000259" key="4">
    <source>
        <dbReference type="Pfam" id="PF22936"/>
    </source>
</evidence>
<feature type="domain" description="Reverse transcriptase Ty1/copia-type" evidence="3">
    <location>
        <begin position="440"/>
        <end position="545"/>
    </location>
</feature>
<dbReference type="Pfam" id="PF07727">
    <property type="entry name" value="RVT_2"/>
    <property type="match status" value="1"/>
</dbReference>
<dbReference type="PANTHER" id="PTHR11439">
    <property type="entry name" value="GAG-POL-RELATED RETROTRANSPOSON"/>
    <property type="match status" value="1"/>
</dbReference>
<dbReference type="AlphaFoldDB" id="A5BE03"/>
<proteinExistence type="predicted"/>
<feature type="compositionally biased region" description="Polar residues" evidence="2">
    <location>
        <begin position="155"/>
        <end position="174"/>
    </location>
</feature>
<dbReference type="Pfam" id="PF22936">
    <property type="entry name" value="Pol_BBD"/>
    <property type="match status" value="1"/>
</dbReference>
<evidence type="ECO:0000259" key="3">
    <source>
        <dbReference type="Pfam" id="PF07727"/>
    </source>
</evidence>
<feature type="region of interest" description="Disordered" evidence="2">
    <location>
        <begin position="141"/>
        <end position="218"/>
    </location>
</feature>
<feature type="domain" description="Retrovirus-related Pol polyprotein from transposon TNT 1-94-like beta-barrel" evidence="4">
    <location>
        <begin position="281"/>
        <end position="355"/>
    </location>
</feature>
<dbReference type="InterPro" id="IPR054722">
    <property type="entry name" value="PolX-like_BBD"/>
</dbReference>
<gene>
    <name evidence="5" type="ORF">VITISV_032891</name>
</gene>
<dbReference type="InterPro" id="IPR013103">
    <property type="entry name" value="RVT_2"/>
</dbReference>
<dbReference type="SUPFAM" id="SSF56672">
    <property type="entry name" value="DNA/RNA polymerases"/>
    <property type="match status" value="1"/>
</dbReference>
<sequence length="971" mass="111387">MVMAWLVNSMEPKIGRNYLSYKIAKEIWDTAKVMYSDLGNVSQLFDLQSKLKEKKQGDSTVIDYYNTLIGLWQELDLFDDNTGACPDYCIKYTKKLEKERLFAFLHGLNNLDEAHGRILGTKPLPGIQDAFSEVRREESRKRVMLKTSKDPSAESLLQNSALVTKRSSSASGEQRPNYGEQWPNSDEQRLTPYQKLHGKPTNWQPRKQGDGRGYQATVEDNKPQGHSVFTTEQMAELQQFFMQAQFQQHNTQASPTPSCSIVQKDRFSSALTTKSATVELWIIDSGASDRMTGSHDLFTNYTLCPGTFKIQIADGSLSSMVDKGIVSISPNITLQSVLHVPSLSCNLVSISKLTRELQCVAKFFLSYCEFQDLHSGRMIGSAKERDATEVPTSIHEALKIPKWKAAVMEEMQAFKKNDTWDIVELPKGKYSVGAKWVFTIELNTIRVLLSLAANLDWPLHQMDVKNAFFNGELDEEVYMDLPSGFDGGYEGRKVCRLKKSLYGMKQSPRAWFDRFTKPVKKYGYNQGQTDHTLFFKHTQNGKVTILIVILRYLKTTLGKGIFFGKNEKRGVEAYTDVDWASSIDDRKSTIGYYTFVWGNLVTWSKKQNVVPRSSAEAEYRALAQGTSHNLNGTDYLEWAQTMIPVIYGKEKLGHLIGELWQSKQRDCGVIESYNETLILWQELDLCYEKEWENPRDSVRHTRDSCWKIHDKPSNWKKKHGGESRAYENVRDALKTPKCKKVVLEDLRALEKNKPWEVVTLPKGKTIVGCKWEFTIKYNSNGSLQRYKKYLVAEFDIKDLGALRYFLGMEEIGMSSCRSSNTPIDPNVKPKKVKIEVLMDTTRYQKLIDKLIYLSHAQPDIAFAVSVVSQYMHLPFEVHLATIYRILRYLKNTPRKGLFFKKNERRRVEVYIDADWASSITDRRSTSRYCMFIWGNLVTWSKKQSVVARNSVDVEFRVMAHEVLKCCGLTMS</sequence>